<dbReference type="OrthoDB" id="8194569at2759"/>
<reference evidence="1" key="1">
    <citation type="journal article" date="2021" name="Mol. Ecol. Resour.">
        <title>Apolygus lucorum genome provides insights into omnivorousness and mesophyll feeding.</title>
        <authorList>
            <person name="Liu Y."/>
            <person name="Liu H."/>
            <person name="Wang H."/>
            <person name="Huang T."/>
            <person name="Liu B."/>
            <person name="Yang B."/>
            <person name="Yin L."/>
            <person name="Li B."/>
            <person name="Zhang Y."/>
            <person name="Zhang S."/>
            <person name="Jiang F."/>
            <person name="Zhang X."/>
            <person name="Ren Y."/>
            <person name="Wang B."/>
            <person name="Wang S."/>
            <person name="Lu Y."/>
            <person name="Wu K."/>
            <person name="Fan W."/>
            <person name="Wang G."/>
        </authorList>
    </citation>
    <scope>NUCLEOTIDE SEQUENCE</scope>
    <source>
        <strain evidence="1">12Hb</strain>
    </source>
</reference>
<name>A0A8S9WJU1_APOLU</name>
<sequence>MCPSKSFIYFIRPLSSHPSTFSIFETSREIKTQYRDEPALNGTLPPFFDPRIRPKPTRLGNLVSKYLSGIVQIRMESDQPEATLGSDDRFRLVRQEMSRRFPRRAGYTQTLRMAICGLYISTSGLLGANLGADEHDIILLGYAVIDLNTNQVLGLQEYVVKPSNCDLHSNFLSEDVKQETTLTEVAVRNSSLSLQNAISLDKVRANFYSMGQTDLSLGRIESKQSVLTSLQDELIAYSSPYGTKCERSGLSGTK</sequence>
<dbReference type="Proteomes" id="UP000466442">
    <property type="component" value="Unassembled WGS sequence"/>
</dbReference>
<organism evidence="1 2">
    <name type="scientific">Apolygus lucorum</name>
    <name type="common">Small green plant bug</name>
    <name type="synonym">Lygocoris lucorum</name>
    <dbReference type="NCBI Taxonomy" id="248454"/>
    <lineage>
        <taxon>Eukaryota</taxon>
        <taxon>Metazoa</taxon>
        <taxon>Ecdysozoa</taxon>
        <taxon>Arthropoda</taxon>
        <taxon>Hexapoda</taxon>
        <taxon>Insecta</taxon>
        <taxon>Pterygota</taxon>
        <taxon>Neoptera</taxon>
        <taxon>Paraneoptera</taxon>
        <taxon>Hemiptera</taxon>
        <taxon>Heteroptera</taxon>
        <taxon>Panheteroptera</taxon>
        <taxon>Cimicomorpha</taxon>
        <taxon>Miridae</taxon>
        <taxon>Mirini</taxon>
        <taxon>Apolygus</taxon>
    </lineage>
</organism>
<comment type="caution">
    <text evidence="1">The sequence shown here is derived from an EMBL/GenBank/DDBJ whole genome shotgun (WGS) entry which is preliminary data.</text>
</comment>
<accession>A0A8S9WJU1</accession>
<keyword evidence="2" id="KW-1185">Reference proteome</keyword>
<dbReference type="AlphaFoldDB" id="A0A8S9WJU1"/>
<gene>
    <name evidence="1" type="ORF">GE061_008656</name>
</gene>
<protein>
    <submittedName>
        <fullName evidence="1">Uncharacterized protein</fullName>
    </submittedName>
</protein>
<dbReference type="EMBL" id="WIXP02000017">
    <property type="protein sequence ID" value="KAF6197690.1"/>
    <property type="molecule type" value="Genomic_DNA"/>
</dbReference>
<evidence type="ECO:0000313" key="1">
    <source>
        <dbReference type="EMBL" id="KAF6197690.1"/>
    </source>
</evidence>
<proteinExistence type="predicted"/>
<evidence type="ECO:0000313" key="2">
    <source>
        <dbReference type="Proteomes" id="UP000466442"/>
    </source>
</evidence>